<protein>
    <submittedName>
        <fullName evidence="1">Uncharacterized protein</fullName>
    </submittedName>
</protein>
<dbReference type="Proteomes" id="UP000619293">
    <property type="component" value="Unassembled WGS sequence"/>
</dbReference>
<evidence type="ECO:0000313" key="1">
    <source>
        <dbReference type="EMBL" id="GIF91035.1"/>
    </source>
</evidence>
<sequence length="150" mass="16340">MKLPPGATGFGTDSRQSKKDLQDLAAVCHHAARRTGGAVAELIPLGATPNFHTATITYPDDRIAVLRHGLLPWLALAKPTRPGQAPRDWLDRTELAEAIGEVSDLRILTRDELLQPLGSADLADLAAAEIKQIAYWRPTTVGDLLFNLWD</sequence>
<dbReference type="EMBL" id="BONG01000028">
    <property type="protein sequence ID" value="GIF91035.1"/>
    <property type="molecule type" value="Genomic_DNA"/>
</dbReference>
<accession>A0A8J3K5G1</accession>
<keyword evidence="2" id="KW-1185">Reference proteome</keyword>
<evidence type="ECO:0000313" key="2">
    <source>
        <dbReference type="Proteomes" id="UP000619293"/>
    </source>
</evidence>
<dbReference type="AlphaFoldDB" id="A0A8J3K5G1"/>
<comment type="caution">
    <text evidence="1">The sequence shown here is derived from an EMBL/GenBank/DDBJ whole genome shotgun (WGS) entry which is preliminary data.</text>
</comment>
<reference evidence="1 2" key="1">
    <citation type="submission" date="2021-01" db="EMBL/GenBank/DDBJ databases">
        <title>Whole genome shotgun sequence of Catellatospora chokoriensis NBRC 107358.</title>
        <authorList>
            <person name="Komaki H."/>
            <person name="Tamura T."/>
        </authorList>
    </citation>
    <scope>NUCLEOTIDE SEQUENCE [LARGE SCALE GENOMIC DNA]</scope>
    <source>
        <strain evidence="1 2">NBRC 107358</strain>
    </source>
</reference>
<proteinExistence type="predicted"/>
<name>A0A8J3K5G1_9ACTN</name>
<organism evidence="1 2">
    <name type="scientific">Catellatospora chokoriensis</name>
    <dbReference type="NCBI Taxonomy" id="310353"/>
    <lineage>
        <taxon>Bacteria</taxon>
        <taxon>Bacillati</taxon>
        <taxon>Actinomycetota</taxon>
        <taxon>Actinomycetes</taxon>
        <taxon>Micromonosporales</taxon>
        <taxon>Micromonosporaceae</taxon>
        <taxon>Catellatospora</taxon>
    </lineage>
</organism>
<dbReference type="RefSeq" id="WP_191837344.1">
    <property type="nucleotide sequence ID" value="NZ_BONG01000028.1"/>
</dbReference>
<gene>
    <name evidence="1" type="ORF">Cch02nite_44790</name>
</gene>